<dbReference type="AlphaFoldDB" id="A0A7W9Y844"/>
<name>A0A7W9Y844_9HYPH</name>
<keyword evidence="2" id="KW-1185">Reference proteome</keyword>
<dbReference type="EMBL" id="JACHEG010000003">
    <property type="protein sequence ID" value="MBB6163716.1"/>
    <property type="molecule type" value="Genomic_DNA"/>
</dbReference>
<dbReference type="NCBIfam" id="TIGR04042">
    <property type="entry name" value="MSMEG_0570_fam"/>
    <property type="match status" value="1"/>
</dbReference>
<comment type="caution">
    <text evidence="1">The sequence shown here is derived from an EMBL/GenBank/DDBJ whole genome shotgun (WGS) entry which is preliminary data.</text>
</comment>
<protein>
    <submittedName>
        <fullName evidence="1">Putative repeat protein (TIGR04042 family)</fullName>
    </submittedName>
</protein>
<reference evidence="1 2" key="1">
    <citation type="submission" date="2020-08" db="EMBL/GenBank/DDBJ databases">
        <title>Genomic Encyclopedia of Type Strains, Phase IV (KMG-IV): sequencing the most valuable type-strain genomes for metagenomic binning, comparative biology and taxonomic classification.</title>
        <authorList>
            <person name="Goeker M."/>
        </authorList>
    </citation>
    <scope>NUCLEOTIDE SEQUENCE [LARGE SCALE GENOMIC DNA]</scope>
    <source>
        <strain evidence="1 2">DSM 100734</strain>
    </source>
</reference>
<organism evidence="1 2">
    <name type="scientific">Rhizobium wenxiniae</name>
    <dbReference type="NCBI Taxonomy" id="1737357"/>
    <lineage>
        <taxon>Bacteria</taxon>
        <taxon>Pseudomonadati</taxon>
        <taxon>Pseudomonadota</taxon>
        <taxon>Alphaproteobacteria</taxon>
        <taxon>Hyphomicrobiales</taxon>
        <taxon>Rhizobiaceae</taxon>
        <taxon>Rhizobium/Agrobacterium group</taxon>
        <taxon>Rhizobium</taxon>
    </lineage>
</organism>
<sequence>MPEVRFSIRWPDGAEESCYSPSTAIKRHLEAGRTYPLGEFVERARTGLHEASDRVAEKFGFACSSALDQLNKIESTASLQPANGEVTCLSMT</sequence>
<evidence type="ECO:0000313" key="2">
    <source>
        <dbReference type="Proteomes" id="UP000547879"/>
    </source>
</evidence>
<dbReference type="RefSeq" id="WP_183993640.1">
    <property type="nucleotide sequence ID" value="NZ_BMHW01000008.1"/>
</dbReference>
<gene>
    <name evidence="1" type="ORF">HNQ72_003556</name>
</gene>
<dbReference type="Proteomes" id="UP000547879">
    <property type="component" value="Unassembled WGS sequence"/>
</dbReference>
<proteinExistence type="predicted"/>
<dbReference type="InterPro" id="IPR023846">
    <property type="entry name" value="CHP04042_MSMEG0570"/>
</dbReference>
<evidence type="ECO:0000313" key="1">
    <source>
        <dbReference type="EMBL" id="MBB6163716.1"/>
    </source>
</evidence>
<accession>A0A7W9Y844</accession>